<evidence type="ECO:0000313" key="2">
    <source>
        <dbReference type="EMBL" id="PPQ71953.1"/>
    </source>
</evidence>
<dbReference type="InterPro" id="IPR001810">
    <property type="entry name" value="F-box_dom"/>
</dbReference>
<dbReference type="InterPro" id="IPR036047">
    <property type="entry name" value="F-box-like_dom_sf"/>
</dbReference>
<dbReference type="EMBL" id="NHTK01005892">
    <property type="protein sequence ID" value="PPQ71953.1"/>
    <property type="molecule type" value="Genomic_DNA"/>
</dbReference>
<evidence type="ECO:0000259" key="1">
    <source>
        <dbReference type="PROSITE" id="PS50181"/>
    </source>
</evidence>
<dbReference type="OrthoDB" id="2823912at2759"/>
<accession>A0A409W0F6</accession>
<reference evidence="2 3" key="1">
    <citation type="journal article" date="2018" name="Evol. Lett.">
        <title>Horizontal gene cluster transfer increased hallucinogenic mushroom diversity.</title>
        <authorList>
            <person name="Reynolds H.T."/>
            <person name="Vijayakumar V."/>
            <person name="Gluck-Thaler E."/>
            <person name="Korotkin H.B."/>
            <person name="Matheny P.B."/>
            <person name="Slot J.C."/>
        </authorList>
    </citation>
    <scope>NUCLEOTIDE SEQUENCE [LARGE SCALE GENOMIC DNA]</scope>
    <source>
        <strain evidence="2 3">2629</strain>
    </source>
</reference>
<organism evidence="2 3">
    <name type="scientific">Panaeolus cyanescens</name>
    <dbReference type="NCBI Taxonomy" id="181874"/>
    <lineage>
        <taxon>Eukaryota</taxon>
        <taxon>Fungi</taxon>
        <taxon>Dikarya</taxon>
        <taxon>Basidiomycota</taxon>
        <taxon>Agaricomycotina</taxon>
        <taxon>Agaricomycetes</taxon>
        <taxon>Agaricomycetidae</taxon>
        <taxon>Agaricales</taxon>
        <taxon>Agaricineae</taxon>
        <taxon>Galeropsidaceae</taxon>
        <taxon>Panaeolus</taxon>
    </lineage>
</organism>
<dbReference type="PROSITE" id="PS50181">
    <property type="entry name" value="FBOX"/>
    <property type="match status" value="1"/>
</dbReference>
<dbReference type="SUPFAM" id="SSF81383">
    <property type="entry name" value="F-box domain"/>
    <property type="match status" value="1"/>
</dbReference>
<dbReference type="Pfam" id="PF00646">
    <property type="entry name" value="F-box"/>
    <property type="match status" value="1"/>
</dbReference>
<comment type="caution">
    <text evidence="2">The sequence shown here is derived from an EMBL/GenBank/DDBJ whole genome shotgun (WGS) entry which is preliminary data.</text>
</comment>
<dbReference type="CDD" id="cd09917">
    <property type="entry name" value="F-box_SF"/>
    <property type="match status" value="1"/>
</dbReference>
<protein>
    <recommendedName>
        <fullName evidence="1">F-box domain-containing protein</fullName>
    </recommendedName>
</protein>
<evidence type="ECO:0000313" key="3">
    <source>
        <dbReference type="Proteomes" id="UP000284842"/>
    </source>
</evidence>
<sequence>MVSTIYDADCFTDSSGTAFAELANLSEWSFYTSPFPFNDLRNIDLRRELGICLKDYCDPNSLDLARGNFLAAHYMRETRIEAKRREREEGILRNNPILREFMELPVELVLEVFSLLHPVDLFSLIRTTKSLRNLLLSKSCADVWLSVFETYEDIPPVPAGMSPPKWTTILFGPPHCDSCGLKPALVDFTYNDRVCETCSLAKTYSSWDVSTRLGAYSGGLDECYIRGSSKTNPMSYSDAHGEFSFYAARYRRDDIAAYESELSAYLDGIDSPGMEQKLRNFLSNKSRKWWAQYKLINRYSRWAQNAWESMEVAHYNALCEIKTNYQKRLMALGHDERDADVSIGVLTEVLRRYYIFKFGKRGFERCSQELEDIVRENMHVRVEEEKKTRREEVAKFYNRTVLHSMPPSLWGTLPPKAKILAQQPFCQYVENGGFGSFSTQVSNGAQLVDCFVQRWLASSEIPVFWALARAGYDVCENEVRSVISIASMSAFTCSKHPAEVLIGWDGIAQHLGCLLDDTATWNPSLSDLVFSSLGHEIISMMACHIGKTSYTALISDLDETNLVFACQDCPLIHKSKNIYGSHFFTWRQALFHGVIEKHGHRKFIPVVEETRQYMAGLQKPLPDPLEAAWVCNHCPEHRCAPVKRSNVVHHLAKWHEIRKPKSGIDALYVGSWTPPKPLFIARIPSNCLVCLLCSLAPRPKLYSESAVLMHLDAKHGLSDPIEGTHWKHLEIPAAREND</sequence>
<proteinExistence type="predicted"/>
<dbReference type="InParanoid" id="A0A409W0F6"/>
<keyword evidence="3" id="KW-1185">Reference proteome</keyword>
<dbReference type="AlphaFoldDB" id="A0A409W0F6"/>
<dbReference type="Proteomes" id="UP000284842">
    <property type="component" value="Unassembled WGS sequence"/>
</dbReference>
<feature type="domain" description="F-box" evidence="1">
    <location>
        <begin position="98"/>
        <end position="147"/>
    </location>
</feature>
<gene>
    <name evidence="2" type="ORF">CVT24_007918</name>
</gene>
<name>A0A409W0F6_9AGAR</name>